<feature type="domain" description="DUF7507" evidence="2">
    <location>
        <begin position="466"/>
        <end position="536"/>
    </location>
</feature>
<dbReference type="Pfam" id="PF24346">
    <property type="entry name" value="DUF7507"/>
    <property type="match status" value="1"/>
</dbReference>
<keyword evidence="4" id="KW-1185">Reference proteome</keyword>
<dbReference type="Pfam" id="PF13585">
    <property type="entry name" value="CHU_C"/>
    <property type="match status" value="1"/>
</dbReference>
<name>A0A1S2VQQ7_9BACT</name>
<dbReference type="NCBIfam" id="TIGR04131">
    <property type="entry name" value="Bac_Flav_CTERM"/>
    <property type="match status" value="1"/>
</dbReference>
<accession>A0A1S2VQQ7</accession>
<organism evidence="3 4">
    <name type="scientific">Arsenicibacter rosenii</name>
    <dbReference type="NCBI Taxonomy" id="1750698"/>
    <lineage>
        <taxon>Bacteria</taxon>
        <taxon>Pseudomonadati</taxon>
        <taxon>Bacteroidota</taxon>
        <taxon>Cytophagia</taxon>
        <taxon>Cytophagales</taxon>
        <taxon>Spirosomataceae</taxon>
        <taxon>Arsenicibacter</taxon>
    </lineage>
</organism>
<sequence length="714" mass="75418">MIQFLPKHLHILSHWILIPGIVSGFMITHASAQTAPCPAPPTPPVINGSATAICRGDSVKLTALGCPGTVVWSTNDTLTNITVRPQRTTKYTAICRLQKGCISCFAEVYTITVNTPKAPVLTPGIALACPDDNVILSATGCTGTVAWSNGHTGNTLSIRSAFTSSYQATCRESGCVSAPSLPAIVQIETPVKPLIQADKPVICGGQSVQLTAVGCSGTVIWSDGYAGISRQISPAQTSRYRAVCRIGTCQSDSSDQQTIQVQNTAFKPAVLTLAKNGCPYQTADLSRLIQESPAATLKGSWLFRTGPSASAPAVQSPTAVESGTYYIIFQDNSGCYSEPVAVTAVISACQNAIPVCISNPARIVAWVDSLDFQTRAIRVKAQLRGVAQSLTWQTTGSGLIVDPTSLTTRYLFSDADQQRGAVEFTLSTPDPDGNGPCTAATTKLTATIPARNAPSTELIGLSKKAFDPTWVSNSVVEVSYQLTVTNAGKNQLTNVQVSDNLTRAFTASGAAIQRVTVRTDAGWTAAATYTGQQADTTLLAAGQSLAAGASNSIYLTARIDVGQANTLTFENSAWATATDVSGMICRDKSTNGTNPDPDQNGNPGDNADPTVIALHAAATEGSTVFIPEGFSPNGDGVNDRFVIQQVPTGIRVDLEVLNRWGHVVYRSQDYRNDWDGRPNQGIGAAGAGVPEGTYFYIVRLSNGREFTRFMTISR</sequence>
<dbReference type="AlphaFoldDB" id="A0A1S2VQQ7"/>
<comment type="caution">
    <text evidence="3">The sequence shown here is derived from an EMBL/GenBank/DDBJ whole genome shotgun (WGS) entry which is preliminary data.</text>
</comment>
<proteinExistence type="predicted"/>
<evidence type="ECO:0000313" key="4">
    <source>
        <dbReference type="Proteomes" id="UP000181790"/>
    </source>
</evidence>
<evidence type="ECO:0000259" key="2">
    <source>
        <dbReference type="Pfam" id="PF24346"/>
    </source>
</evidence>
<dbReference type="InterPro" id="IPR055354">
    <property type="entry name" value="DUF7507"/>
</dbReference>
<feature type="region of interest" description="Disordered" evidence="1">
    <location>
        <begin position="586"/>
        <end position="609"/>
    </location>
</feature>
<evidence type="ECO:0000256" key="1">
    <source>
        <dbReference type="SAM" id="MobiDB-lite"/>
    </source>
</evidence>
<feature type="compositionally biased region" description="Polar residues" evidence="1">
    <location>
        <begin position="590"/>
        <end position="603"/>
    </location>
</feature>
<dbReference type="Proteomes" id="UP000181790">
    <property type="component" value="Unassembled WGS sequence"/>
</dbReference>
<dbReference type="EMBL" id="MORL01000002">
    <property type="protein sequence ID" value="OIN60496.1"/>
    <property type="molecule type" value="Genomic_DNA"/>
</dbReference>
<reference evidence="3 4" key="1">
    <citation type="submission" date="2016-10" db="EMBL/GenBank/DDBJ databases">
        <title>Arsenicibacter rosenii gen. nov., sp. nov., an efficient arsenic-methylating bacterium isolated from an arsenic-contaminated paddy soil.</title>
        <authorList>
            <person name="Huang K."/>
        </authorList>
    </citation>
    <scope>NUCLEOTIDE SEQUENCE [LARGE SCALE GENOMIC DNA]</scope>
    <source>
        <strain evidence="3 4">SM-1</strain>
    </source>
</reference>
<evidence type="ECO:0000313" key="3">
    <source>
        <dbReference type="EMBL" id="OIN60496.1"/>
    </source>
</evidence>
<gene>
    <name evidence="3" type="ORF">BLX24_04085</name>
</gene>
<protein>
    <recommendedName>
        <fullName evidence="2">DUF7507 domain-containing protein</fullName>
    </recommendedName>
</protein>
<dbReference type="InterPro" id="IPR026341">
    <property type="entry name" value="T9SS_type_B"/>
</dbReference>